<gene>
    <name evidence="1" type="ORF">NCTC10327_00905</name>
</gene>
<dbReference type="AlphaFoldDB" id="A0A7Z8YA34"/>
<reference evidence="1 2" key="1">
    <citation type="submission" date="2018-11" db="EMBL/GenBank/DDBJ databases">
        <authorList>
            <consortium name="Pathogen Informatics"/>
        </authorList>
    </citation>
    <scope>NUCLEOTIDE SEQUENCE [LARGE SCALE GENOMIC DNA]</scope>
    <source>
        <strain evidence="1 2">NCTC10327</strain>
    </source>
</reference>
<dbReference type="Proteomes" id="UP000269974">
    <property type="component" value="Unassembled WGS sequence"/>
</dbReference>
<name>A0A7Z8YA34_9ACTO</name>
<evidence type="ECO:0000313" key="1">
    <source>
        <dbReference type="EMBL" id="VDG76242.1"/>
    </source>
</evidence>
<accession>A0A7Z8YA34</accession>
<evidence type="ECO:0000313" key="2">
    <source>
        <dbReference type="Proteomes" id="UP000269974"/>
    </source>
</evidence>
<dbReference type="EMBL" id="UYIO01000001">
    <property type="protein sequence ID" value="VDG76242.1"/>
    <property type="molecule type" value="Genomic_DNA"/>
</dbReference>
<organism evidence="1 2">
    <name type="scientific">Actinobaculum suis</name>
    <dbReference type="NCBI Taxonomy" id="1657"/>
    <lineage>
        <taxon>Bacteria</taxon>
        <taxon>Bacillati</taxon>
        <taxon>Actinomycetota</taxon>
        <taxon>Actinomycetes</taxon>
        <taxon>Actinomycetales</taxon>
        <taxon>Actinomycetaceae</taxon>
        <taxon>Actinobaculum</taxon>
    </lineage>
</organism>
<proteinExistence type="predicted"/>
<protein>
    <submittedName>
        <fullName evidence="1">Uncharacterized protein</fullName>
    </submittedName>
</protein>
<dbReference type="RefSeq" id="WP_185933947.1">
    <property type="nucleotide sequence ID" value="NZ_UYIO01000001.1"/>
</dbReference>
<comment type="caution">
    <text evidence="1">The sequence shown here is derived from an EMBL/GenBank/DDBJ whole genome shotgun (WGS) entry which is preliminary data.</text>
</comment>
<sequence length="55" mass="6340">MFRKIHSAELKEGCGSHVRVQREQQVYSGTTRTWCNYQAPDRHEKHAPTTLDLAA</sequence>